<keyword evidence="3" id="KW-0285">Flavoprotein</keyword>
<dbReference type="EMBL" id="RZGK01000024">
    <property type="protein sequence ID" value="KAF9690408.1"/>
    <property type="molecule type" value="Genomic_DNA"/>
</dbReference>
<dbReference type="Gene3D" id="3.30.560.10">
    <property type="entry name" value="Glucose Oxidase, domain 3"/>
    <property type="match status" value="1"/>
</dbReference>
<dbReference type="Proteomes" id="UP000651452">
    <property type="component" value="Unassembled WGS sequence"/>
</dbReference>
<dbReference type="Pfam" id="PF05199">
    <property type="entry name" value="GMC_oxred_C"/>
    <property type="match status" value="1"/>
</dbReference>
<feature type="binding site" evidence="3">
    <location>
        <position position="244"/>
    </location>
    <ligand>
        <name>FAD</name>
        <dbReference type="ChEBI" id="CHEBI:57692"/>
    </ligand>
</feature>
<feature type="active site" description="Proton acceptor" evidence="2">
    <location>
        <position position="599"/>
    </location>
</feature>
<dbReference type="SUPFAM" id="SSF54373">
    <property type="entry name" value="FAD-linked reductases, C-terminal domain"/>
    <property type="match status" value="1"/>
</dbReference>
<feature type="binding site" evidence="3">
    <location>
        <position position="94"/>
    </location>
    <ligand>
        <name>FAD</name>
        <dbReference type="ChEBI" id="CHEBI:57692"/>
    </ligand>
</feature>
<feature type="binding site" evidence="3">
    <location>
        <begin position="102"/>
        <end position="105"/>
    </location>
    <ligand>
        <name>FAD</name>
        <dbReference type="ChEBI" id="CHEBI:57692"/>
    </ligand>
</feature>
<dbReference type="SUPFAM" id="SSF51905">
    <property type="entry name" value="FAD/NAD(P)-binding domain"/>
    <property type="match status" value="1"/>
</dbReference>
<comment type="similarity">
    <text evidence="1">Belongs to the GMC oxidoreductase family.</text>
</comment>
<sequence>MRVVERAIDLQSSYDFIIAGGGTSGLTVAHRLTEDRNVSVLVIEAGPLDDGSNGITIPGLNNGTGDLPYWFPGVQSLPIPGLNNRTFSVPTPRVVGGASTINGMVYDRGEALDYDAWQKLGNPGWGWEDMYPYFKKAENYTPPNADLALQWNISFDESTHGAGGPIQASFPPWYFPAAVGFTQGISELGIPTARDPGSGYKSGIGWAPSAITPGSYTRSYARSGYYDENTATRANYDLLTSHTVVQVLIENRRAVGVQYVSRETNKTSIVRASKEVIMATGTFFTPKILQISGIGPRHLLEELGVEVLADLPVGYNFQDHLYTATKWNYSDPLRPVFTDRQTNNTLARANLEEYFTSHTGPYTVGAGNTLAFLPTEQLLLPARNITTNITASSILALAKSTTAEKVYPWAHTPSTVVAGWSAQRDILVGIYALSDASTVEFAYNTSPFMVAYLLRPLSRGFVAATKPDTVSSTSNATKVGSEPPAIQYGSLLADSDIPFLVASIRFMRELLKTDAAIAAFGADTFEEIPVLRSNGTETDDEIAALQRAQVFPADSHPVGTCSMLPKHLGGVVSPELKVYGVEGLRIVDASIIPLIPSAHPMSTVYAVAEKAADIIKRSYGINVHVL</sequence>
<protein>
    <recommendedName>
        <fullName evidence="4">Glucose-methanol-choline oxidoreductase N-terminal domain-containing protein</fullName>
    </recommendedName>
</protein>
<dbReference type="PROSITE" id="PS00624">
    <property type="entry name" value="GMC_OXRED_2"/>
    <property type="match status" value="1"/>
</dbReference>
<proteinExistence type="inferred from homology"/>
<feature type="active site" description="Proton donor" evidence="2">
    <location>
        <position position="556"/>
    </location>
</feature>
<evidence type="ECO:0000256" key="3">
    <source>
        <dbReference type="PIRSR" id="PIRSR000137-2"/>
    </source>
</evidence>
<keyword evidence="3" id="KW-0274">FAD</keyword>
<dbReference type="OrthoDB" id="269227at2759"/>
<dbReference type="GO" id="GO:0050660">
    <property type="term" value="F:flavin adenine dinucleotide binding"/>
    <property type="evidence" value="ECO:0007669"/>
    <property type="project" value="InterPro"/>
</dbReference>
<dbReference type="InterPro" id="IPR000172">
    <property type="entry name" value="GMC_OxRdtase_N"/>
</dbReference>
<feature type="binding site" evidence="3">
    <location>
        <begin position="23"/>
        <end position="24"/>
    </location>
    <ligand>
        <name>FAD</name>
        <dbReference type="ChEBI" id="CHEBI:57692"/>
    </ligand>
</feature>
<comment type="cofactor">
    <cofactor evidence="3">
        <name>FAD</name>
        <dbReference type="ChEBI" id="CHEBI:57692"/>
    </cofactor>
</comment>
<organism evidence="5 6">
    <name type="scientific">Ascochyta lentis</name>
    <dbReference type="NCBI Taxonomy" id="205686"/>
    <lineage>
        <taxon>Eukaryota</taxon>
        <taxon>Fungi</taxon>
        <taxon>Dikarya</taxon>
        <taxon>Ascomycota</taxon>
        <taxon>Pezizomycotina</taxon>
        <taxon>Dothideomycetes</taxon>
        <taxon>Pleosporomycetidae</taxon>
        <taxon>Pleosporales</taxon>
        <taxon>Pleosporineae</taxon>
        <taxon>Didymellaceae</taxon>
        <taxon>Ascochyta</taxon>
    </lineage>
</organism>
<dbReference type="GO" id="GO:0044550">
    <property type="term" value="P:secondary metabolite biosynthetic process"/>
    <property type="evidence" value="ECO:0007669"/>
    <property type="project" value="TreeGrafter"/>
</dbReference>
<evidence type="ECO:0000313" key="6">
    <source>
        <dbReference type="Proteomes" id="UP000651452"/>
    </source>
</evidence>
<dbReference type="Gene3D" id="3.50.50.60">
    <property type="entry name" value="FAD/NAD(P)-binding domain"/>
    <property type="match status" value="1"/>
</dbReference>
<dbReference type="PANTHER" id="PTHR11552">
    <property type="entry name" value="GLUCOSE-METHANOL-CHOLINE GMC OXIDOREDUCTASE"/>
    <property type="match status" value="1"/>
</dbReference>
<evidence type="ECO:0000313" key="5">
    <source>
        <dbReference type="EMBL" id="KAF9690408.1"/>
    </source>
</evidence>
<gene>
    <name evidence="5" type="ORF">EKO04_011568</name>
</gene>
<dbReference type="PANTHER" id="PTHR11552:SF115">
    <property type="entry name" value="DEHYDROGENASE XPTC-RELATED"/>
    <property type="match status" value="1"/>
</dbReference>
<evidence type="ECO:0000256" key="1">
    <source>
        <dbReference type="ARBA" id="ARBA00010790"/>
    </source>
</evidence>
<evidence type="ECO:0000259" key="4">
    <source>
        <dbReference type="PROSITE" id="PS00624"/>
    </source>
</evidence>
<reference evidence="5" key="1">
    <citation type="submission" date="2018-12" db="EMBL/GenBank/DDBJ databases">
        <authorList>
            <person name="Syme R.A."/>
            <person name="Farfan-Caceres L."/>
            <person name="Lichtenzveig J."/>
        </authorList>
    </citation>
    <scope>NUCLEOTIDE SEQUENCE</scope>
    <source>
        <strain evidence="5">Al4</strain>
    </source>
</reference>
<dbReference type="PIRSF" id="PIRSF000137">
    <property type="entry name" value="Alcohol_oxidase"/>
    <property type="match status" value="1"/>
</dbReference>
<name>A0A8H7IW33_9PLEO</name>
<accession>A0A8H7IW33</accession>
<dbReference type="GO" id="GO:0016614">
    <property type="term" value="F:oxidoreductase activity, acting on CH-OH group of donors"/>
    <property type="evidence" value="ECO:0007669"/>
    <property type="project" value="InterPro"/>
</dbReference>
<comment type="caution">
    <text evidence="5">The sequence shown here is derived from an EMBL/GenBank/DDBJ whole genome shotgun (WGS) entry which is preliminary data.</text>
</comment>
<dbReference type="InterPro" id="IPR007867">
    <property type="entry name" value="GMC_OxRtase_C"/>
</dbReference>
<dbReference type="InterPro" id="IPR036188">
    <property type="entry name" value="FAD/NAD-bd_sf"/>
</dbReference>
<dbReference type="AlphaFoldDB" id="A0A8H7IW33"/>
<feature type="domain" description="Glucose-methanol-choline oxidoreductase N-terminal" evidence="4">
    <location>
        <begin position="281"/>
        <end position="295"/>
    </location>
</feature>
<evidence type="ECO:0000256" key="2">
    <source>
        <dbReference type="PIRSR" id="PIRSR000137-1"/>
    </source>
</evidence>
<keyword evidence="6" id="KW-1185">Reference proteome</keyword>
<reference evidence="5" key="2">
    <citation type="submission" date="2020-09" db="EMBL/GenBank/DDBJ databases">
        <title>Reference genome assembly for Australian Ascochyta lentis isolate Al4.</title>
        <authorList>
            <person name="Lee R.C."/>
            <person name="Farfan-Caceres L.M."/>
            <person name="Debler J.W."/>
            <person name="Williams A.H."/>
            <person name="Henares B.M."/>
        </authorList>
    </citation>
    <scope>NUCLEOTIDE SEQUENCE</scope>
    <source>
        <strain evidence="5">Al4</strain>
    </source>
</reference>
<dbReference type="InterPro" id="IPR012132">
    <property type="entry name" value="GMC_OxRdtase"/>
</dbReference>
<dbReference type="Pfam" id="PF00732">
    <property type="entry name" value="GMC_oxred_N"/>
    <property type="match status" value="1"/>
</dbReference>